<dbReference type="OrthoDB" id="3789169at2759"/>
<evidence type="ECO:0000313" key="2">
    <source>
        <dbReference type="Proteomes" id="UP000799424"/>
    </source>
</evidence>
<organism evidence="1 2">
    <name type="scientific">Ophiobolus disseminans</name>
    <dbReference type="NCBI Taxonomy" id="1469910"/>
    <lineage>
        <taxon>Eukaryota</taxon>
        <taxon>Fungi</taxon>
        <taxon>Dikarya</taxon>
        <taxon>Ascomycota</taxon>
        <taxon>Pezizomycotina</taxon>
        <taxon>Dothideomycetes</taxon>
        <taxon>Pleosporomycetidae</taxon>
        <taxon>Pleosporales</taxon>
        <taxon>Pleosporineae</taxon>
        <taxon>Phaeosphaeriaceae</taxon>
        <taxon>Ophiobolus</taxon>
    </lineage>
</organism>
<dbReference type="Proteomes" id="UP000799424">
    <property type="component" value="Unassembled WGS sequence"/>
</dbReference>
<dbReference type="Gene3D" id="3.80.10.10">
    <property type="entry name" value="Ribonuclease Inhibitor"/>
    <property type="match status" value="1"/>
</dbReference>
<accession>A0A6A7ABD4</accession>
<evidence type="ECO:0000313" key="1">
    <source>
        <dbReference type="EMBL" id="KAF2829905.1"/>
    </source>
</evidence>
<dbReference type="InterPro" id="IPR032675">
    <property type="entry name" value="LRR_dom_sf"/>
</dbReference>
<name>A0A6A7ABD4_9PLEO</name>
<reference evidence="1" key="1">
    <citation type="journal article" date="2020" name="Stud. Mycol.">
        <title>101 Dothideomycetes genomes: a test case for predicting lifestyles and emergence of pathogens.</title>
        <authorList>
            <person name="Haridas S."/>
            <person name="Albert R."/>
            <person name="Binder M."/>
            <person name="Bloem J."/>
            <person name="Labutti K."/>
            <person name="Salamov A."/>
            <person name="Andreopoulos B."/>
            <person name="Baker S."/>
            <person name="Barry K."/>
            <person name="Bills G."/>
            <person name="Bluhm B."/>
            <person name="Cannon C."/>
            <person name="Castanera R."/>
            <person name="Culley D."/>
            <person name="Daum C."/>
            <person name="Ezra D."/>
            <person name="Gonzalez J."/>
            <person name="Henrissat B."/>
            <person name="Kuo A."/>
            <person name="Liang C."/>
            <person name="Lipzen A."/>
            <person name="Lutzoni F."/>
            <person name="Magnuson J."/>
            <person name="Mondo S."/>
            <person name="Nolan M."/>
            <person name="Ohm R."/>
            <person name="Pangilinan J."/>
            <person name="Park H.-J."/>
            <person name="Ramirez L."/>
            <person name="Alfaro M."/>
            <person name="Sun H."/>
            <person name="Tritt A."/>
            <person name="Yoshinaga Y."/>
            <person name="Zwiers L.-H."/>
            <person name="Turgeon B."/>
            <person name="Goodwin S."/>
            <person name="Spatafora J."/>
            <person name="Crous P."/>
            <person name="Grigoriev I."/>
        </authorList>
    </citation>
    <scope>NUCLEOTIDE SEQUENCE</scope>
    <source>
        <strain evidence="1">CBS 113818</strain>
    </source>
</reference>
<proteinExistence type="predicted"/>
<sequence length="464" mass="52900">MAGIVALPTELLFHIFRYLHPSVEIHPDLKRPAHAWDCCASYRTLSALTRTCRQVHPVAIQVLYERYEATFTESIAGYFRRLSLHPSTATMMRHINIWEEGLFTKYKGLPPDELNEQLKHTQLLDDEEMDRTITREPAQAVLAILVARACNLEIFEMKARHRASKLRAGELPFWLLSVVEAAQQIQKGAPDINRYHQLHTMHINVQASFSPDFAHLFSLPSLRKLRLDDLGDFKDFRDITVQWPIQVATSNVHTLELVDSSVSGRVVASMITTCRELSHFKCLRAKRLQADGIEWCRKIVSALGQHASSLRTLSLDPGDTSWIKDVSIHYSRVQGLHQFHAMQSLTIPFMVLMGRPGGTYESDQWVSLAPEWKGYPQIGDTLPPKLQKLVLGLSRDMMSPKNMHGYEGILLSVFPQRIEQGIHPKQLNVEYHALNRHEMPLLDFDAVKKSYESHGVGCNLEICD</sequence>
<dbReference type="EMBL" id="MU006220">
    <property type="protein sequence ID" value="KAF2829905.1"/>
    <property type="molecule type" value="Genomic_DNA"/>
</dbReference>
<protein>
    <submittedName>
        <fullName evidence="1">Uncharacterized protein</fullName>
    </submittedName>
</protein>
<keyword evidence="2" id="KW-1185">Reference proteome</keyword>
<gene>
    <name evidence="1" type="ORF">CC86DRAFT_367816</name>
</gene>
<dbReference type="AlphaFoldDB" id="A0A6A7ABD4"/>